<reference evidence="1 2" key="2">
    <citation type="journal article" date="2024" name="Int. J. Syst. Evol. Microbiol.">
        <title>Promethearchaeum syntrophicum gen. nov., sp. nov., an anaerobic, obligately syntrophic archaeon, the first isolate of the lineage 'Asgard' archaea, and proposal of the new archaeal phylum Promethearchaeota phyl. nov. and kingdom Promethearchaeati regn. nov.</title>
        <authorList>
            <person name="Imachi H."/>
            <person name="Nobu M.K."/>
            <person name="Kato S."/>
            <person name="Takaki Y."/>
            <person name="Miyazaki M."/>
            <person name="Miyata M."/>
            <person name="Ogawara M."/>
            <person name="Saito Y."/>
            <person name="Sakai S."/>
            <person name="Tahara Y.O."/>
            <person name="Takano Y."/>
            <person name="Tasumi E."/>
            <person name="Uematsu K."/>
            <person name="Yoshimura T."/>
            <person name="Itoh T."/>
            <person name="Ohkuma M."/>
            <person name="Takai K."/>
        </authorList>
    </citation>
    <scope>NUCLEOTIDE SEQUENCE [LARGE SCALE GENOMIC DNA]</scope>
    <source>
        <strain evidence="1 2">MK-D1</strain>
    </source>
</reference>
<reference evidence="1 2" key="1">
    <citation type="journal article" date="2020" name="Nature">
        <title>Isolation of an archaeon at the prokaryote-eukaryote interface.</title>
        <authorList>
            <person name="Imachi H."/>
            <person name="Nobu M.K."/>
            <person name="Nakahara N."/>
            <person name="Morono Y."/>
            <person name="Ogawara M."/>
            <person name="Takaki Y."/>
            <person name="Takano Y."/>
            <person name="Uematsu K."/>
            <person name="Ikuta T."/>
            <person name="Ito M."/>
            <person name="Matsui Y."/>
            <person name="Miyazaki M."/>
            <person name="Murata K."/>
            <person name="Saito Y."/>
            <person name="Sakai S."/>
            <person name="Song C."/>
            <person name="Tasumi E."/>
            <person name="Yamanaka Y."/>
            <person name="Yamaguchi T."/>
            <person name="Kamagata Y."/>
            <person name="Tamaki H."/>
            <person name="Takai K."/>
        </authorList>
    </citation>
    <scope>NUCLEOTIDE SEQUENCE [LARGE SCALE GENOMIC DNA]</scope>
    <source>
        <strain evidence="1 2">MK-D1</strain>
    </source>
</reference>
<sequence length="82" mass="9565">MSNDASKQAIEFFVKRGDLANTTADHHVRDNEFAKGVKLYHQAYSFYKKALQSMPDDEELKQKLENVREKYQNAKEKDKLKG</sequence>
<organism evidence="1 2">
    <name type="scientific">Promethearchaeum syntrophicum</name>
    <dbReference type="NCBI Taxonomy" id="2594042"/>
    <lineage>
        <taxon>Archaea</taxon>
        <taxon>Promethearchaeati</taxon>
        <taxon>Promethearchaeota</taxon>
        <taxon>Promethearchaeia</taxon>
        <taxon>Promethearchaeales</taxon>
        <taxon>Promethearchaeaceae</taxon>
        <taxon>Promethearchaeum</taxon>
    </lineage>
</organism>
<name>A0A5B9DCA9_9ARCH</name>
<dbReference type="Proteomes" id="UP000321408">
    <property type="component" value="Chromosome"/>
</dbReference>
<evidence type="ECO:0000313" key="2">
    <source>
        <dbReference type="Proteomes" id="UP000321408"/>
    </source>
</evidence>
<dbReference type="InterPro" id="IPR011990">
    <property type="entry name" value="TPR-like_helical_dom_sf"/>
</dbReference>
<accession>A0A5B9DCA9</accession>
<dbReference type="AlphaFoldDB" id="A0A5B9DCA9"/>
<keyword evidence="2" id="KW-1185">Reference proteome</keyword>
<protein>
    <recommendedName>
        <fullName evidence="3">Tetratricopeptide repeat protein</fullName>
    </recommendedName>
</protein>
<dbReference type="RefSeq" id="WP_147663272.1">
    <property type="nucleotide sequence ID" value="NZ_CP042905.2"/>
</dbReference>
<dbReference type="GeneID" id="41330210"/>
<dbReference type="KEGG" id="psyt:DSAG12_02220"/>
<dbReference type="Gene3D" id="1.25.40.10">
    <property type="entry name" value="Tetratricopeptide repeat domain"/>
    <property type="match status" value="1"/>
</dbReference>
<gene>
    <name evidence="1" type="ORF">DSAG12_02220</name>
</gene>
<evidence type="ECO:0000313" key="1">
    <source>
        <dbReference type="EMBL" id="QEE16390.1"/>
    </source>
</evidence>
<proteinExistence type="predicted"/>
<evidence type="ECO:0008006" key="3">
    <source>
        <dbReference type="Google" id="ProtNLM"/>
    </source>
</evidence>
<dbReference type="EMBL" id="CP042905">
    <property type="protein sequence ID" value="QEE16390.1"/>
    <property type="molecule type" value="Genomic_DNA"/>
</dbReference>